<feature type="transmembrane region" description="Helical" evidence="1">
    <location>
        <begin position="190"/>
        <end position="213"/>
    </location>
</feature>
<keyword evidence="3" id="KW-1185">Reference proteome</keyword>
<feature type="transmembrane region" description="Helical" evidence="1">
    <location>
        <begin position="122"/>
        <end position="145"/>
    </location>
</feature>
<comment type="caution">
    <text evidence="2">The sequence shown here is derived from an EMBL/GenBank/DDBJ whole genome shotgun (WGS) entry which is preliminary data.</text>
</comment>
<organism evidence="2 3">
    <name type="scientific">Paenibacillus wenxiniae</name>
    <dbReference type="NCBI Taxonomy" id="1636843"/>
    <lineage>
        <taxon>Bacteria</taxon>
        <taxon>Bacillati</taxon>
        <taxon>Bacillota</taxon>
        <taxon>Bacilli</taxon>
        <taxon>Bacillales</taxon>
        <taxon>Paenibacillaceae</taxon>
        <taxon>Paenibacillus</taxon>
    </lineage>
</organism>
<dbReference type="EMBL" id="JBHUEH010000023">
    <property type="protein sequence ID" value="MFD1887101.1"/>
    <property type="molecule type" value="Genomic_DNA"/>
</dbReference>
<keyword evidence="1" id="KW-1133">Transmembrane helix</keyword>
<sequence length="331" mass="38692">MLQNQYVARLRADERYMINTLFYKKKGTVFTIRSIVIPDFSNPSLWFRLDYYFARFDQWFYHLAQWSKLIQKQYGYSELPIHTWRRDSLIYSSYAVALFLQMYGMEQGLLIDSSSITSFIPYWMGLFASLAIWIGMVFLGSSILIRYPFVTQCLSWFSNNSTLNGLKKIAAVIIIFNLMMQLVREPSTVAMQWTALAIVVCIVVSYCLPVHALRIPIDLLKQQLMHGGYQHVTDPKVLEWLLQASIVMKCGHTFLTTHPQIAKIAAHHTEYAMLAHAHLMVQAVEHIDTSVIAFANYEEEYSEYYEYGPEDITVWREQSVSRARYYMRHGY</sequence>
<evidence type="ECO:0000313" key="2">
    <source>
        <dbReference type="EMBL" id="MFD1887101.1"/>
    </source>
</evidence>
<feature type="transmembrane region" description="Helical" evidence="1">
    <location>
        <begin position="166"/>
        <end position="184"/>
    </location>
</feature>
<protein>
    <submittedName>
        <fullName evidence="2">Uncharacterized protein</fullName>
    </submittedName>
</protein>
<feature type="transmembrane region" description="Helical" evidence="1">
    <location>
        <begin position="89"/>
        <end position="110"/>
    </location>
</feature>
<reference evidence="3" key="1">
    <citation type="journal article" date="2019" name="Int. J. Syst. Evol. Microbiol.">
        <title>The Global Catalogue of Microorganisms (GCM) 10K type strain sequencing project: providing services to taxonomists for standard genome sequencing and annotation.</title>
        <authorList>
            <consortium name="The Broad Institute Genomics Platform"/>
            <consortium name="The Broad Institute Genome Sequencing Center for Infectious Disease"/>
            <person name="Wu L."/>
            <person name="Ma J."/>
        </authorList>
    </citation>
    <scope>NUCLEOTIDE SEQUENCE [LARGE SCALE GENOMIC DNA]</scope>
    <source>
        <strain evidence="3">CCUG 54950</strain>
    </source>
</reference>
<dbReference type="Proteomes" id="UP001597233">
    <property type="component" value="Unassembled WGS sequence"/>
</dbReference>
<keyword evidence="1" id="KW-0472">Membrane</keyword>
<dbReference type="RefSeq" id="WP_347326475.1">
    <property type="nucleotide sequence ID" value="NZ_JBCGUH010000012.1"/>
</dbReference>
<evidence type="ECO:0000313" key="3">
    <source>
        <dbReference type="Proteomes" id="UP001597233"/>
    </source>
</evidence>
<evidence type="ECO:0000256" key="1">
    <source>
        <dbReference type="SAM" id="Phobius"/>
    </source>
</evidence>
<keyword evidence="1" id="KW-0812">Transmembrane</keyword>
<proteinExistence type="predicted"/>
<gene>
    <name evidence="2" type="ORF">ACFSC9_16535</name>
</gene>
<accession>A0ABW4RLH1</accession>
<name>A0ABW4RLH1_9BACL</name>